<evidence type="ECO:0000313" key="1">
    <source>
        <dbReference type="EMBL" id="AXH97292.1"/>
    </source>
</evidence>
<reference evidence="1 2" key="1">
    <citation type="submission" date="2018-07" db="EMBL/GenBank/DDBJ databases">
        <title>Complete genome sequencing of Ornithinimicrobium sp. AMA3305.</title>
        <authorList>
            <person name="Bae J.-W."/>
        </authorList>
    </citation>
    <scope>NUCLEOTIDE SEQUENCE [LARGE SCALE GENOMIC DNA]</scope>
    <source>
        <strain evidence="1 2">AMA3305</strain>
    </source>
</reference>
<accession>A0A345NQI4</accession>
<sequence length="65" mass="6854">MRAAGGPWLTLLLAVDAAHDGGVTLELRADRTRGVDLQSITPQPAAEKLVPACSARTSRSCTPPW</sequence>
<gene>
    <name evidence="1" type="ORF">DV701_15265</name>
</gene>
<keyword evidence="2" id="KW-1185">Reference proteome</keyword>
<organism evidence="1 2">
    <name type="scientific">Ornithinimicrobium avium</name>
    <dbReference type="NCBI Taxonomy" id="2283195"/>
    <lineage>
        <taxon>Bacteria</taxon>
        <taxon>Bacillati</taxon>
        <taxon>Actinomycetota</taxon>
        <taxon>Actinomycetes</taxon>
        <taxon>Micrococcales</taxon>
        <taxon>Ornithinimicrobiaceae</taxon>
        <taxon>Ornithinimicrobium</taxon>
    </lineage>
</organism>
<name>A0A345NQI4_9MICO</name>
<dbReference type="AlphaFoldDB" id="A0A345NQI4"/>
<dbReference type="EMBL" id="CP031229">
    <property type="protein sequence ID" value="AXH97292.1"/>
    <property type="molecule type" value="Genomic_DNA"/>
</dbReference>
<dbReference type="Proteomes" id="UP000253790">
    <property type="component" value="Chromosome"/>
</dbReference>
<proteinExistence type="predicted"/>
<dbReference type="OrthoDB" id="5146980at2"/>
<dbReference type="KEGG" id="orn:DV701_15265"/>
<protein>
    <submittedName>
        <fullName evidence="1">Uncharacterized protein</fullName>
    </submittedName>
</protein>
<evidence type="ECO:0000313" key="2">
    <source>
        <dbReference type="Proteomes" id="UP000253790"/>
    </source>
</evidence>